<feature type="transmembrane region" description="Helical" evidence="14">
    <location>
        <begin position="2385"/>
        <end position="2409"/>
    </location>
</feature>
<dbReference type="InterPro" id="IPR001024">
    <property type="entry name" value="PLAT/LH2_dom"/>
</dbReference>
<dbReference type="GO" id="GO:0005929">
    <property type="term" value="C:cilium"/>
    <property type="evidence" value="ECO:0007669"/>
    <property type="project" value="UniProtKB-SubCell"/>
</dbReference>
<evidence type="ECO:0000313" key="18">
    <source>
        <dbReference type="EMBL" id="KAJ8037760.1"/>
    </source>
</evidence>
<dbReference type="Pfam" id="PF20519">
    <property type="entry name" value="Polycystin_dom"/>
    <property type="match status" value="1"/>
</dbReference>
<dbReference type="SUPFAM" id="SSF49723">
    <property type="entry name" value="Lipase/lipooxygenase domain (PLAT/LH2 domain)"/>
    <property type="match status" value="1"/>
</dbReference>
<dbReference type="PROSITE" id="PS50095">
    <property type="entry name" value="PLAT"/>
    <property type="match status" value="1"/>
</dbReference>
<dbReference type="InterPro" id="IPR046338">
    <property type="entry name" value="GAIN_dom_sf"/>
</dbReference>
<dbReference type="InterPro" id="IPR013783">
    <property type="entry name" value="Ig-like_fold"/>
</dbReference>
<evidence type="ECO:0000256" key="11">
    <source>
        <dbReference type="ARBA" id="ARBA00023273"/>
    </source>
</evidence>
<dbReference type="InterPro" id="IPR000203">
    <property type="entry name" value="GPS"/>
</dbReference>
<evidence type="ECO:0000256" key="1">
    <source>
        <dbReference type="ARBA" id="ARBA00004138"/>
    </source>
</evidence>
<evidence type="ECO:0000256" key="2">
    <source>
        <dbReference type="ARBA" id="ARBA00004651"/>
    </source>
</evidence>
<feature type="transmembrane region" description="Helical" evidence="14">
    <location>
        <begin position="2534"/>
        <end position="2555"/>
    </location>
</feature>
<dbReference type="EMBL" id="JAIZAY010000008">
    <property type="protein sequence ID" value="KAJ8037760.1"/>
    <property type="molecule type" value="Genomic_DNA"/>
</dbReference>
<evidence type="ECO:0000256" key="3">
    <source>
        <dbReference type="ARBA" id="ARBA00007200"/>
    </source>
</evidence>
<dbReference type="OrthoDB" id="10264154at2759"/>
<dbReference type="FunFam" id="1.10.287.70:FF:000086">
    <property type="entry name" value="Polycystic kidney disease 2"/>
    <property type="match status" value="1"/>
</dbReference>
<evidence type="ECO:0000256" key="12">
    <source>
        <dbReference type="PIRSR" id="PIRSR603915-2"/>
    </source>
</evidence>
<dbReference type="SMART" id="SM00303">
    <property type="entry name" value="GPS"/>
    <property type="match status" value="1"/>
</dbReference>
<feature type="transmembrane region" description="Helical" evidence="14">
    <location>
        <begin position="2205"/>
        <end position="2224"/>
    </location>
</feature>
<dbReference type="Pfam" id="PF02010">
    <property type="entry name" value="REJ"/>
    <property type="match status" value="1"/>
</dbReference>
<dbReference type="InterPro" id="IPR036392">
    <property type="entry name" value="PLAT/LH2_dom_sf"/>
</dbReference>
<comment type="subcellular location">
    <subcellularLocation>
        <location evidence="2">Cell membrane</location>
        <topology evidence="2">Multi-pass membrane protein</topology>
    </subcellularLocation>
    <subcellularLocation>
        <location evidence="1">Cell projection</location>
        <location evidence="1">Cilium</location>
    </subcellularLocation>
</comment>
<feature type="transmembrane region" description="Helical" evidence="14">
    <location>
        <begin position="2892"/>
        <end position="2909"/>
    </location>
</feature>
<dbReference type="SMART" id="SM00308">
    <property type="entry name" value="LH2"/>
    <property type="match status" value="1"/>
</dbReference>
<dbReference type="InterPro" id="IPR022409">
    <property type="entry name" value="PKD/Chitinase_dom"/>
</dbReference>
<dbReference type="PROSITE" id="PS50093">
    <property type="entry name" value="PKD"/>
    <property type="match status" value="2"/>
</dbReference>
<evidence type="ECO:0000256" key="9">
    <source>
        <dbReference type="ARBA" id="ARBA00023136"/>
    </source>
</evidence>
<organism evidence="18 19">
    <name type="scientific">Holothuria leucospilota</name>
    <name type="common">Black long sea cucumber</name>
    <name type="synonym">Mertensiothuria leucospilota</name>
    <dbReference type="NCBI Taxonomy" id="206669"/>
    <lineage>
        <taxon>Eukaryota</taxon>
        <taxon>Metazoa</taxon>
        <taxon>Echinodermata</taxon>
        <taxon>Eleutherozoa</taxon>
        <taxon>Echinozoa</taxon>
        <taxon>Holothuroidea</taxon>
        <taxon>Aspidochirotacea</taxon>
        <taxon>Aspidochirotida</taxon>
        <taxon>Holothuriidae</taxon>
        <taxon>Holothuria</taxon>
    </lineage>
</organism>
<dbReference type="InterPro" id="IPR003915">
    <property type="entry name" value="PKD_2"/>
</dbReference>
<evidence type="ECO:0000256" key="8">
    <source>
        <dbReference type="ARBA" id="ARBA00023069"/>
    </source>
</evidence>
<dbReference type="CDD" id="cd00146">
    <property type="entry name" value="PKD"/>
    <property type="match status" value="1"/>
</dbReference>
<feature type="transmembrane region" description="Helical" evidence="14">
    <location>
        <begin position="2800"/>
        <end position="2820"/>
    </location>
</feature>
<evidence type="ECO:0000256" key="7">
    <source>
        <dbReference type="ARBA" id="ARBA00022989"/>
    </source>
</evidence>
<keyword evidence="10" id="KW-0325">Glycoprotein</keyword>
<dbReference type="PRINTS" id="PR01433">
    <property type="entry name" value="POLYCYSTIN2"/>
</dbReference>
<proteinExistence type="inferred from homology"/>
<dbReference type="PROSITE" id="PS50022">
    <property type="entry name" value="FA58C_3"/>
    <property type="match status" value="1"/>
</dbReference>
<dbReference type="InterPro" id="IPR035986">
    <property type="entry name" value="PKD_dom_sf"/>
</dbReference>
<keyword evidence="18" id="KW-0675">Receptor</keyword>
<dbReference type="Pfam" id="PF01825">
    <property type="entry name" value="GPS"/>
    <property type="match status" value="1"/>
</dbReference>
<dbReference type="GO" id="GO:0050982">
    <property type="term" value="P:detection of mechanical stimulus"/>
    <property type="evidence" value="ECO:0007669"/>
    <property type="project" value="TreeGrafter"/>
</dbReference>
<feature type="domain" description="PKD" evidence="16">
    <location>
        <begin position="285"/>
        <end position="333"/>
    </location>
</feature>
<keyword evidence="11" id="KW-0966">Cell projection</keyword>
<feature type="domain" description="PKD" evidence="16">
    <location>
        <begin position="877"/>
        <end position="946"/>
    </location>
</feature>
<dbReference type="InterPro" id="IPR000421">
    <property type="entry name" value="FA58C"/>
</dbReference>
<dbReference type="Pfam" id="PF08016">
    <property type="entry name" value="PKD_channel"/>
    <property type="match status" value="1"/>
</dbReference>
<dbReference type="FunFam" id="2.60.60.20:FF:000022">
    <property type="entry name" value="Uncharacterized protein"/>
    <property type="match status" value="1"/>
</dbReference>
<accession>A0A9Q1C419</accession>
<dbReference type="Proteomes" id="UP001152320">
    <property type="component" value="Chromosome 8"/>
</dbReference>
<dbReference type="InterPro" id="IPR008979">
    <property type="entry name" value="Galactose-bd-like_sf"/>
</dbReference>
<dbReference type="InterPro" id="IPR013122">
    <property type="entry name" value="PKD1_2_channel"/>
</dbReference>
<dbReference type="Gene3D" id="2.60.220.50">
    <property type="match status" value="1"/>
</dbReference>
<keyword evidence="6" id="KW-0732">Signal</keyword>
<evidence type="ECO:0000256" key="13">
    <source>
        <dbReference type="PROSITE-ProRule" id="PRU00152"/>
    </source>
</evidence>
<dbReference type="InterPro" id="IPR051223">
    <property type="entry name" value="Polycystin"/>
</dbReference>
<dbReference type="Gene3D" id="2.60.120.260">
    <property type="entry name" value="Galactose-binding domain-like"/>
    <property type="match status" value="1"/>
</dbReference>
<feature type="transmembrane region" description="Helical" evidence="14">
    <location>
        <begin position="2840"/>
        <end position="2862"/>
    </location>
</feature>
<keyword evidence="19" id="KW-1185">Reference proteome</keyword>
<protein>
    <submittedName>
        <fullName evidence="18">Polycystic kidney disease and receptor for egg jelly-related protein</fullName>
    </submittedName>
</protein>
<dbReference type="InterPro" id="IPR046791">
    <property type="entry name" value="Polycystin_dom"/>
</dbReference>
<feature type="transmembrane region" description="Helical" evidence="14">
    <location>
        <begin position="2991"/>
        <end position="3016"/>
    </location>
</feature>
<evidence type="ECO:0000256" key="5">
    <source>
        <dbReference type="ARBA" id="ARBA00022692"/>
    </source>
</evidence>
<evidence type="ECO:0000313" key="19">
    <source>
        <dbReference type="Proteomes" id="UP001152320"/>
    </source>
</evidence>
<dbReference type="Pfam" id="PF01477">
    <property type="entry name" value="PLAT"/>
    <property type="match status" value="1"/>
</dbReference>
<keyword evidence="7 14" id="KW-1133">Transmembrane helix</keyword>
<evidence type="ECO:0000259" key="16">
    <source>
        <dbReference type="PROSITE" id="PS50093"/>
    </source>
</evidence>
<comment type="caution">
    <text evidence="18">The sequence shown here is derived from an EMBL/GenBank/DDBJ whole genome shotgun (WGS) entry which is preliminary data.</text>
</comment>
<keyword evidence="5 14" id="KW-0812">Transmembrane</keyword>
<keyword evidence="4" id="KW-1003">Cell membrane</keyword>
<evidence type="ECO:0000259" key="17">
    <source>
        <dbReference type="PROSITE" id="PS50095"/>
    </source>
</evidence>
<dbReference type="Gene3D" id="2.60.40.10">
    <property type="entry name" value="Immunoglobulins"/>
    <property type="match status" value="1"/>
</dbReference>
<feature type="transmembrane region" description="Helical" evidence="14">
    <location>
        <begin position="2244"/>
        <end position="2268"/>
    </location>
</feature>
<keyword evidence="8" id="KW-0969">Cilium</keyword>
<dbReference type="GO" id="GO:0005262">
    <property type="term" value="F:calcium channel activity"/>
    <property type="evidence" value="ECO:0007669"/>
    <property type="project" value="TreeGrafter"/>
</dbReference>
<evidence type="ECO:0000256" key="4">
    <source>
        <dbReference type="ARBA" id="ARBA00022475"/>
    </source>
</evidence>
<evidence type="ECO:0000259" key="15">
    <source>
        <dbReference type="PROSITE" id="PS50022"/>
    </source>
</evidence>
<name>A0A9Q1C419_HOLLE</name>
<comment type="caution">
    <text evidence="13">Lacks conserved residue(s) required for the propagation of feature annotation.</text>
</comment>
<feature type="domain" description="PLAT" evidence="17">
    <location>
        <begin position="2041"/>
        <end position="2158"/>
    </location>
</feature>
<dbReference type="GO" id="GO:0005509">
    <property type="term" value="F:calcium ion binding"/>
    <property type="evidence" value="ECO:0007669"/>
    <property type="project" value="InterPro"/>
</dbReference>
<dbReference type="PANTHER" id="PTHR10877:SF194">
    <property type="entry name" value="LOCATION OF VULVA DEFECTIVE 1"/>
    <property type="match status" value="1"/>
</dbReference>
<feature type="disulfide bond" evidence="12">
    <location>
        <begin position="2646"/>
        <end position="2659"/>
    </location>
</feature>
<dbReference type="InterPro" id="IPR002859">
    <property type="entry name" value="PKD/REJ-like"/>
</dbReference>
<gene>
    <name evidence="18" type="ORF">HOLleu_18655</name>
</gene>
<feature type="transmembrane region" description="Helical" evidence="14">
    <location>
        <begin position="1997"/>
        <end position="2016"/>
    </location>
</feature>
<reference evidence="18" key="1">
    <citation type="submission" date="2021-10" db="EMBL/GenBank/DDBJ databases">
        <title>Tropical sea cucumber genome reveals ecological adaptation and Cuvierian tubules defense mechanism.</title>
        <authorList>
            <person name="Chen T."/>
        </authorList>
    </citation>
    <scope>NUCLEOTIDE SEQUENCE</scope>
    <source>
        <strain evidence="18">Nanhai2018</strain>
        <tissue evidence="18">Muscle</tissue>
    </source>
</reference>
<feature type="transmembrane region" description="Helical" evidence="14">
    <location>
        <begin position="2929"/>
        <end position="2951"/>
    </location>
</feature>
<dbReference type="SUPFAM" id="SSF49299">
    <property type="entry name" value="PKD domain"/>
    <property type="match status" value="2"/>
</dbReference>
<comment type="similarity">
    <text evidence="3">Belongs to the polycystin family.</text>
</comment>
<sequence>MVESFSFSDTKSSYSGVSWDSETVFSDTGGENVPTEYMKIWDPIEDTRALLVACDVEITAPGNVNFVVRKKAEAELPVDDCLIIEETAGGSYDGDDERDTNGTIRCVEAERYSFAKHACVPVSSAGSPQLEPSWERLTYPQTFASPGTHRVFFNEPVWLNKGDVLGVQIFEGAIAKVASSQTPDCVLPSGSTTCVYDGVEVCVGFITLRSSRVMVQKMRPPWLDQQTMNTMWSFFSDLDVVNAEDTFEYMPPISNVNVIGEDKAIVSEIYTYQLIFEGNADVIVWSFGDGEEIQTSKCELNITKRWQRVGDFNLTVTVSNKVSSVDFILPVRVGLIPHVHFLEWETTVQRGEVAHMEFRNGYFAMNGQFRSSDYLLITKCYVSTSVDGSTTIEMNSVDDSVVWGHPDRDEWVEEFILFYHIKGGDWFPLLQLDGSDIFYGNFDRDTVVENTFATIYTDGIKLEPTKWHNNIAMRWEVVGEYQFDIHDELFINGHRIGLNVSDDDPNNFLDEYFLWEGTLQNVSFWKDGQRGEVSCYSNEAGHYWIEITASNLWGEVDIGTTLYVQDPIVVSQNMLSKHVFSSSENVTLNLTLDSGDSVEVNTVLLDGDVITSACENWNPDRRQMLCSFQPGMDLQAIANHSVVVELENRISGVVSLEETFLIIEEVGGLTLNVSDTEVDIGQMVVFSYELLQGTNVTVRVSGLDDTLEFYHACASCGPTVHTFEFQFSKTENISITLTAENFLNSLTDVVSVHVVGNIRNVMLSYDSLIEKQPLIYAIASLTFIFNGSHSEVPHDVQISCDFNGILPTGSTQPVLNPNYTLSVPFMEAGPQELTCEIENPTSIKTFRGIIEVEEPISGLSLTVYPDNITMLESVFIYASVATGSRVYYDISFGDGESGIFDPANPPTHVEHVYRQWGNFLVQVTARNELAMSEPVDQIVVVSTPTEGCVLFKDDFYLALPAGNSYMSFSIELFVPYNLPVPNLAEYSLYVNDSFFLGGFLNPPLSDSKDSETLKWVTSFEIQTSSAGLARIVADIDKSSEHYSQTCFWDAFIVEEVSGITSEIFYAPSTQSLTDVVGNTSWLLARINPFGNRPVTKISSPVRIEMITSFGSSLSYVWSFELLDSEESTCETGQEAGRVCEFLFHTDRDFTFSVNITNPVSTVSLEQDLSIFKPVGSVTIEGPTSIVRVYKNIPFEITVDSLGSDSCYQLIINSSFAVVEVEAYYGELFICEMLFSDQTSESRTFQELNGFTETNDGSGITFRFVHNFTVPNTYHLQVTGKNLLSEVDVIYHQNVLEPACYQPMVNVAKENLCDGNSNCNLDNSTKLFAASDVVMIYSRVRLNCSSSYLALYSWKVFLISVDGKEIEYTLPDGVATSGYTLGTLTIPPATLRYGSYRVELNVTMEGAEDAANGDSTYIEIDSSPLVAKIAGGDFRTIPWGSVSILDGITNSYDPDVGKEDKTGLKFYWLCRRKTYHPEDGPPIENLETYETWSYDFSIKLSEGTANPELTNLTEADVGGCFGRYGDDDVPSPGGLLNTTDGYIEVDTSSMFENMEYEFKLISGRQWAIDGGPTTAAAGGPPVICLSGVCLENCGERINPTNRLAFQGVLDVNSQFIPYFKWEVYHVVDGFNELIPETFWSNFSTTGGNLPTVTFLPGVFQEGEIYIIIMYSSWGIDFHRKEIKTQVNENCSVTLPDVDHLMADGFNISSATVWVMALFDFNIKPEDEVTTMNGHSLSVKMRDHLSGDELRMKNLSDSFRLSIPQREESIRYNNEMMQTYSNESNPKGATIAVHTLYVPWSNALNLEFEAGAFEEMELGVVYNFTFHILLKQKDAPSYYDFDLECLLQQQIQLTEEPPKNRKKTHKFKVATKGEKACFFDNEDLDFLRDGNRSAVSFQVGVSHTFVTSTAPQETEGAARKLDLTSIRYNLCPHLSRCYFSSEKGKSWKSVGCKVLPTSSVSQTDCACNHLTVFGSGFQIPINKIDLSDSAFTKLDENPVVFTFLLACLCVYSIIVVWARKKDMRDLEKTGVTPLPDNDPRDKFMYEVTVYTGFKGKAGTTANISFNIAGDKAETGARPFLDPKRKVFQQGGIDSFLLASSQALGELQFLRVWHDNSGNDASWFLSRVSVKDLKTEKVYYFIVDQWLAVEEDDGKIDRVCPVAGKSELTSFGFLFYSKSRKNLSDGHLWFSIFARPYKSNFTRVQRTTCCLSLLFTTMMANIFFYNVELVNGNQTELFKLGPVTLTVGEVIIGCISSLMVFPINLIVVNIFRSVKPPPKNHGIIRWIKRKLRMRRVSNLYSKETLVSKTRPVSATSVKAWVNDSKLAEQELERERDILEGVVKTPVYSISGKLDDPNSEDVLGGDHRLEYEPVAGFKRSGRKKKKKRFFLPWYFVYLGWFLVLASVFASFFLTVEVAGQFGKEKSMEWLLSIGVSLVQDIFLAQPIKVLLLAIFFSLIVKKPEEEELSNDELTISQLRDDEEYMHERMTLEELNNPSKLAHLSDIKRRRITMTELPTYDDLEQSRTMRLKEIKMRKVLMEIVFYIIFLNVIIIISFGGRDFNSFWINKSMQNMFVDAKYHGKMKFTMVRNRTGFWNWTDHTLIPSLYSLSWYNGDPDLSGRDQQHTADQTMSMIGTPRFRQVRILKDHCSVPGAMRKNVEECKDMYSISGNDAGIYNESWEDPLTDVSNLDLKNYPQSVWIYQDWISLKSIPYPGYHGVYAGGGYIAELGKTPRDSWRVTRYLKEKKWVDQYTRAVFIEFVVYNPSVNLFCASFLIMEFLPQGGATGYVYFIPMKLDRYHSSVAYFILAGEIVYVCFILYFMFREIYNIRKEKTAYFKSVWNLLEILTIILALLGLICYFSQLFLSRDLLTQYREQPKRFLNFQYISTWAEFNNWFLSGVLFIATLKFLRLLRFNRRLQLLALTFKGSGKEIVAYTVVFGIVFMAYASAAYLLFSVGLPDFSTMVRTVQSLFATIMGKFDFHGMSTFQRFFGPLFFFTFVLLMIFILMSMFLSIINAAFRKVRIDNEMEENELEMVNFIMSRFLTWTGFSQRRMRHKARNKSRYIEGVDSVAEECDNMKKKLNEMIVRLQKFVVQERREQFGLRGDEGKARRIFLT</sequence>
<dbReference type="InterPro" id="IPR000601">
    <property type="entry name" value="PKD_dom"/>
</dbReference>
<dbReference type="SUPFAM" id="SSF49785">
    <property type="entry name" value="Galactose-binding domain-like"/>
    <property type="match status" value="1"/>
</dbReference>
<feature type="domain" description="F5/8 type C" evidence="15">
    <location>
        <begin position="409"/>
        <end position="480"/>
    </location>
</feature>
<evidence type="ECO:0000256" key="10">
    <source>
        <dbReference type="ARBA" id="ARBA00023180"/>
    </source>
</evidence>
<evidence type="ECO:0000256" key="14">
    <source>
        <dbReference type="SAM" id="Phobius"/>
    </source>
</evidence>
<dbReference type="PANTHER" id="PTHR10877">
    <property type="entry name" value="POLYCYSTIN FAMILY MEMBER"/>
    <property type="match status" value="1"/>
</dbReference>
<dbReference type="Pfam" id="PF00801">
    <property type="entry name" value="PKD"/>
    <property type="match status" value="2"/>
</dbReference>
<dbReference type="SMART" id="SM00089">
    <property type="entry name" value="PKD"/>
    <property type="match status" value="2"/>
</dbReference>
<evidence type="ECO:0000256" key="6">
    <source>
        <dbReference type="ARBA" id="ARBA00022729"/>
    </source>
</evidence>
<keyword evidence="9 14" id="KW-0472">Membrane</keyword>
<dbReference type="GO" id="GO:0005886">
    <property type="term" value="C:plasma membrane"/>
    <property type="evidence" value="ECO:0007669"/>
    <property type="project" value="UniProtKB-SubCell"/>
</dbReference>
<dbReference type="Gene3D" id="2.60.60.20">
    <property type="entry name" value="PLAT/LH2 domain"/>
    <property type="match status" value="1"/>
</dbReference>
<feature type="transmembrane region" description="Helical" evidence="14">
    <location>
        <begin position="2429"/>
        <end position="2456"/>
    </location>
</feature>